<dbReference type="GeneID" id="15804209"/>
<dbReference type="EMBL" id="ACOU01000007">
    <property type="protein sequence ID" value="EKX72492.1"/>
    <property type="molecule type" value="Genomic_DNA"/>
</dbReference>
<sequence length="414" mass="45825">MTAQPQVTVKLSVKPNSDSKPENYIDGRNLTIEVTRSLYPSDRGSTANFYEYKYALKTGGKEFTLLKVLGDSGKHIQLILPEEQNSIPNVTSVHAYYWKYNNGLGNTPGKVLLIGVTTESDGTKYYVKSSGSPKWHRFNFGYLLKQSLTPEDLEKKLDDLNCKRNKAIAINLYFVVPQSHFSGGNKYCCYYHYHRGTEKVSVESKTISCTQPDHSSNIISYQKHSITDSKYTLADIKYHEKGGRTGKRTRITASELGFPIKGPLTVSAFYRQENDPKLICIKYGNFKVEWYKKGGDDSQWTRVQGISKDPENIKDCNGSDFKALVNALTGSEKHESHSQLASHSVNTIITTFPVLLPEFTAEARKAPSDDESEGNGLSTEAIIGISAASVGGTGLGGLAVWKGPAILARLIARL</sequence>
<dbReference type="KEGG" id="beq:BEWA_049590"/>
<dbReference type="STRING" id="1537102.L1LAI8"/>
<dbReference type="RefSeq" id="XP_004831944.1">
    <property type="nucleotide sequence ID" value="XM_004831887.1"/>
</dbReference>
<evidence type="ECO:0000313" key="1">
    <source>
        <dbReference type="EMBL" id="EKX72492.1"/>
    </source>
</evidence>
<reference evidence="1 2" key="1">
    <citation type="journal article" date="2012" name="BMC Genomics">
        <title>Comparative genomic analysis and phylogenetic position of Theileria equi.</title>
        <authorList>
            <person name="Kappmeyer L.S."/>
            <person name="Thiagarajan M."/>
            <person name="Herndon D.R."/>
            <person name="Ramsay J.D."/>
            <person name="Caler E."/>
            <person name="Djikeng A."/>
            <person name="Gillespie J.J."/>
            <person name="Lau A.O."/>
            <person name="Roalson E.H."/>
            <person name="Silva J.C."/>
            <person name="Silva M.G."/>
            <person name="Suarez C.E."/>
            <person name="Ueti M.W."/>
            <person name="Nene V.M."/>
            <person name="Mealey R.H."/>
            <person name="Knowles D.P."/>
            <person name="Brayton K.A."/>
        </authorList>
    </citation>
    <scope>NUCLEOTIDE SEQUENCE [LARGE SCALE GENOMIC DNA]</scope>
    <source>
        <strain evidence="1 2">WA</strain>
    </source>
</reference>
<dbReference type="Proteomes" id="UP000031512">
    <property type="component" value="Unassembled WGS sequence"/>
</dbReference>
<dbReference type="VEuPathDB" id="PiroplasmaDB:BEWA_049590"/>
<gene>
    <name evidence="1" type="ORF">BEWA_049590</name>
</gene>
<comment type="caution">
    <text evidence="1">The sequence shown here is derived from an EMBL/GenBank/DDBJ whole genome shotgun (WGS) entry which is preliminary data.</text>
</comment>
<organism evidence="1 2">
    <name type="scientific">Theileria equi strain WA</name>
    <dbReference type="NCBI Taxonomy" id="1537102"/>
    <lineage>
        <taxon>Eukaryota</taxon>
        <taxon>Sar</taxon>
        <taxon>Alveolata</taxon>
        <taxon>Apicomplexa</taxon>
        <taxon>Aconoidasida</taxon>
        <taxon>Piroplasmida</taxon>
        <taxon>Theileriidae</taxon>
        <taxon>Theileria</taxon>
    </lineage>
</organism>
<proteinExistence type="predicted"/>
<evidence type="ECO:0000313" key="2">
    <source>
        <dbReference type="Proteomes" id="UP000031512"/>
    </source>
</evidence>
<keyword evidence="2" id="KW-1185">Reference proteome</keyword>
<accession>L1LAI8</accession>
<name>L1LAI8_THEEQ</name>
<protein>
    <submittedName>
        <fullName evidence="1">Uncharacterized protein</fullName>
    </submittedName>
</protein>
<dbReference type="AlphaFoldDB" id="L1LAI8"/>